<comment type="caution">
    <text evidence="1">The sequence shown here is derived from an EMBL/GenBank/DDBJ whole genome shotgun (WGS) entry which is preliminary data.</text>
</comment>
<gene>
    <name evidence="1" type="ORF">GCM10010961_36770</name>
</gene>
<organism evidence="1 2">
    <name type="scientific">Pseudodonghicola xiamenensis</name>
    <dbReference type="NCBI Taxonomy" id="337702"/>
    <lineage>
        <taxon>Bacteria</taxon>
        <taxon>Pseudomonadati</taxon>
        <taxon>Pseudomonadota</taxon>
        <taxon>Alphaproteobacteria</taxon>
        <taxon>Rhodobacterales</taxon>
        <taxon>Paracoccaceae</taxon>
        <taxon>Pseudodonghicola</taxon>
    </lineage>
</organism>
<dbReference type="AlphaFoldDB" id="A0A8J3H8H7"/>
<protein>
    <recommendedName>
        <fullName evidence="3">Asp/Glu/Hydantoin racemase</fullName>
    </recommendedName>
</protein>
<evidence type="ECO:0008006" key="3">
    <source>
        <dbReference type="Google" id="ProtNLM"/>
    </source>
</evidence>
<reference evidence="1" key="1">
    <citation type="journal article" date="2014" name="Int. J. Syst. Evol. Microbiol.">
        <title>Complete genome sequence of Corynebacterium casei LMG S-19264T (=DSM 44701T), isolated from a smear-ripened cheese.</title>
        <authorList>
            <consortium name="US DOE Joint Genome Institute (JGI-PGF)"/>
            <person name="Walter F."/>
            <person name="Albersmeier A."/>
            <person name="Kalinowski J."/>
            <person name="Ruckert C."/>
        </authorList>
    </citation>
    <scope>NUCLEOTIDE SEQUENCE</scope>
    <source>
        <strain evidence="1">CGMCC 1.7081</strain>
    </source>
</reference>
<keyword evidence="2" id="KW-1185">Reference proteome</keyword>
<dbReference type="Proteomes" id="UP000611500">
    <property type="component" value="Unassembled WGS sequence"/>
</dbReference>
<dbReference type="EMBL" id="BNAP01000026">
    <property type="protein sequence ID" value="GHH00239.1"/>
    <property type="molecule type" value="Genomic_DNA"/>
</dbReference>
<name>A0A8J3H8H7_9RHOB</name>
<sequence>MTDLTLIHTAEVHRTTFDDLAARLVPRARLAHILRPDWLVRAQTGIDADLEAEVTEAIRSASGPVLCSCSTLGPLAAEAGALRIDAPMMARAARIRGPVLLAYCLNSTRAPSVALLEAAFAAEGKAADIRLLDLRQLWPLFENGETRRFTQEIARQVSMALEAAPDIACAVLAQASMAGAAPHLETTVPVLSSPETALLHALGLE</sequence>
<evidence type="ECO:0000313" key="1">
    <source>
        <dbReference type="EMBL" id="GHH00239.1"/>
    </source>
</evidence>
<proteinExistence type="predicted"/>
<accession>A0A8J3H8H7</accession>
<reference evidence="1" key="2">
    <citation type="submission" date="2020-09" db="EMBL/GenBank/DDBJ databases">
        <authorList>
            <person name="Sun Q."/>
            <person name="Zhou Y."/>
        </authorList>
    </citation>
    <scope>NUCLEOTIDE SEQUENCE</scope>
    <source>
        <strain evidence="1">CGMCC 1.7081</strain>
    </source>
</reference>
<evidence type="ECO:0000313" key="2">
    <source>
        <dbReference type="Proteomes" id="UP000611500"/>
    </source>
</evidence>
<dbReference type="RefSeq" id="WP_028094782.1">
    <property type="nucleotide sequence ID" value="NZ_BNAP01000026.1"/>
</dbReference>